<evidence type="ECO:0000313" key="3">
    <source>
        <dbReference type="Proteomes" id="UP000501568"/>
    </source>
</evidence>
<dbReference type="EMBL" id="CP049109">
    <property type="protein sequence ID" value="QIG79539.1"/>
    <property type="molecule type" value="Genomic_DNA"/>
</dbReference>
<dbReference type="PANTHER" id="PTHR36836">
    <property type="entry name" value="COLANIC ACID BIOSYNTHESIS PROTEIN WCAK"/>
    <property type="match status" value="1"/>
</dbReference>
<name>A0A6G6Y3R8_9SPHN</name>
<reference evidence="2 3" key="1">
    <citation type="submission" date="2020-02" db="EMBL/GenBank/DDBJ databases">
        <authorList>
            <person name="Zheng R.K."/>
            <person name="Sun C.M."/>
        </authorList>
    </citation>
    <scope>NUCLEOTIDE SEQUENCE [LARGE SCALE GENOMIC DNA]</scope>
    <source>
        <strain evidence="3">zrk23</strain>
    </source>
</reference>
<evidence type="ECO:0000313" key="2">
    <source>
        <dbReference type="EMBL" id="QIG79539.1"/>
    </source>
</evidence>
<gene>
    <name evidence="2" type="ORF">G5C33_06880</name>
</gene>
<dbReference type="KEGG" id="spzr:G5C33_06880"/>
<dbReference type="Proteomes" id="UP000501568">
    <property type="component" value="Chromosome"/>
</dbReference>
<protein>
    <submittedName>
        <fullName evidence="2">Polysaccharide pyruvyl transferase family protein</fullName>
    </submittedName>
</protein>
<proteinExistence type="predicted"/>
<sequence>MRLTFLADNSTSPNWGCRATSFALRELLSTRHEIVATIDRALLSAPFTSDARISGEAHWNLVRRLRRKRLRALPLVGPAAFGAIDAIGAFHAPSHDIAADAELLWEKRDVSPKASRIVAALDPCDAVVVNAEGETIFSTPERPTLLQTLAICALAKRMGKRVYWLNGMVSGGPDGGINQTTLAAFRAVMADATFSVRDPRSADLAAEILPEFETPYYPDALFGWSHHFADIATAPYDASRLRAWFDRTGTAMPASVRAPYMILSGSSLSARDPARAADCYTALAQALRVLGVPILLVETCIGDVFLRDVAKRTGLPLVDVNAPIMAGAALMANARLFVSGRWHPGIMAALGGTPSVFMGSNSHKTFSLQTMLGYADPVEYDAFPSDADIAGIVARSRQWLEHGTAMRGEIAGTAARLAEKVPGLLSRFETA</sequence>
<accession>A0A6G6Y3R8</accession>
<dbReference type="InterPro" id="IPR007345">
    <property type="entry name" value="Polysacch_pyruvyl_Trfase"/>
</dbReference>
<keyword evidence="2" id="KW-0808">Transferase</keyword>
<organism evidence="2 3">
    <name type="scientific">Stakelama tenebrarum</name>
    <dbReference type="NCBI Taxonomy" id="2711215"/>
    <lineage>
        <taxon>Bacteria</taxon>
        <taxon>Pseudomonadati</taxon>
        <taxon>Pseudomonadota</taxon>
        <taxon>Alphaproteobacteria</taxon>
        <taxon>Sphingomonadales</taxon>
        <taxon>Sphingomonadaceae</taxon>
        <taxon>Stakelama</taxon>
    </lineage>
</organism>
<keyword evidence="3" id="KW-1185">Reference proteome</keyword>
<dbReference type="GO" id="GO:0016740">
    <property type="term" value="F:transferase activity"/>
    <property type="evidence" value="ECO:0007669"/>
    <property type="project" value="UniProtKB-KW"/>
</dbReference>
<evidence type="ECO:0000259" key="1">
    <source>
        <dbReference type="Pfam" id="PF04230"/>
    </source>
</evidence>
<dbReference type="Pfam" id="PF04230">
    <property type="entry name" value="PS_pyruv_trans"/>
    <property type="match status" value="1"/>
</dbReference>
<feature type="domain" description="Polysaccharide pyruvyl transferase" evidence="1">
    <location>
        <begin position="60"/>
        <end position="361"/>
    </location>
</feature>
<dbReference type="RefSeq" id="WP_165326539.1">
    <property type="nucleotide sequence ID" value="NZ_CP049109.1"/>
</dbReference>
<dbReference type="AlphaFoldDB" id="A0A6G6Y3R8"/>
<dbReference type="PANTHER" id="PTHR36836:SF1">
    <property type="entry name" value="COLANIC ACID BIOSYNTHESIS PROTEIN WCAK"/>
    <property type="match status" value="1"/>
</dbReference>